<evidence type="ECO:0000313" key="2">
    <source>
        <dbReference type="EMBL" id="MBC5729510.1"/>
    </source>
</evidence>
<dbReference type="EMBL" id="JACOPR010000001">
    <property type="protein sequence ID" value="MBC5729510.1"/>
    <property type="molecule type" value="Genomic_DNA"/>
</dbReference>
<evidence type="ECO:0000313" key="3">
    <source>
        <dbReference type="Proteomes" id="UP000660021"/>
    </source>
</evidence>
<keyword evidence="1" id="KW-0472">Membrane</keyword>
<evidence type="ECO:0000256" key="1">
    <source>
        <dbReference type="SAM" id="Phobius"/>
    </source>
</evidence>
<keyword evidence="1" id="KW-0812">Transmembrane</keyword>
<comment type="caution">
    <text evidence="2">The sequence shown here is derived from an EMBL/GenBank/DDBJ whole genome shotgun (WGS) entry which is preliminary data.</text>
</comment>
<feature type="transmembrane region" description="Helical" evidence="1">
    <location>
        <begin position="250"/>
        <end position="269"/>
    </location>
</feature>
<gene>
    <name evidence="2" type="ORF">H8S34_01495</name>
</gene>
<dbReference type="Proteomes" id="UP000660021">
    <property type="component" value="Unassembled WGS sequence"/>
</dbReference>
<organism evidence="2 3">
    <name type="scientific">Pseudoflavonifractor hominis</name>
    <dbReference type="NCBI Taxonomy" id="2763059"/>
    <lineage>
        <taxon>Bacteria</taxon>
        <taxon>Bacillati</taxon>
        <taxon>Bacillota</taxon>
        <taxon>Clostridia</taxon>
        <taxon>Eubacteriales</taxon>
        <taxon>Oscillospiraceae</taxon>
        <taxon>Pseudoflavonifractor</taxon>
    </lineage>
</organism>
<accession>A0ABR7HPQ0</accession>
<proteinExistence type="predicted"/>
<dbReference type="RefSeq" id="WP_186962849.1">
    <property type="nucleotide sequence ID" value="NZ_JACOPR010000001.1"/>
</dbReference>
<feature type="transmembrane region" description="Helical" evidence="1">
    <location>
        <begin position="110"/>
        <end position="126"/>
    </location>
</feature>
<feature type="transmembrane region" description="Helical" evidence="1">
    <location>
        <begin position="138"/>
        <end position="159"/>
    </location>
</feature>
<reference evidence="2 3" key="1">
    <citation type="submission" date="2020-08" db="EMBL/GenBank/DDBJ databases">
        <title>Genome public.</title>
        <authorList>
            <person name="Liu C."/>
            <person name="Sun Q."/>
        </authorList>
    </citation>
    <scope>NUCLEOTIDE SEQUENCE [LARGE SCALE GENOMIC DNA]</scope>
    <source>
        <strain evidence="2 3">New-38</strain>
    </source>
</reference>
<dbReference type="NCBIfam" id="NF038403">
    <property type="entry name" value="perm_prefix_1"/>
    <property type="match status" value="1"/>
</dbReference>
<feature type="transmembrane region" description="Helical" evidence="1">
    <location>
        <begin position="333"/>
        <end position="351"/>
    </location>
</feature>
<feature type="transmembrane region" description="Helical" evidence="1">
    <location>
        <begin position="171"/>
        <end position="189"/>
    </location>
</feature>
<keyword evidence="3" id="KW-1185">Reference proteome</keyword>
<dbReference type="InterPro" id="IPR047928">
    <property type="entry name" value="Perm_prefix_1"/>
</dbReference>
<protein>
    <recommendedName>
        <fullName evidence="4">Cell division protein FtsW, lipid II flippase</fullName>
    </recommendedName>
</protein>
<feature type="transmembrane region" description="Helical" evidence="1">
    <location>
        <begin position="397"/>
        <end position="419"/>
    </location>
</feature>
<sequence length="457" mass="50702">MERDVIRTYLHSVGREIRWGRARTYLLRELSDHIADQEGDFLDQGLSPEEAAARAVEEMGDPVAVGRELDRLHRPQTRWEIVLFLVGIVFVGLVLHGFTNSHFYNGPEQYLGISLGLLGMGAVWLCDYPRLLRKGRRWVPLCFLLLVLAFAAACLAAPLTRSALPGAPGRWLLYLFLFVPLLFAAWLSARPGRGLPSLLLCHPVMLLGALVPALFPALEVCAILYASMLLVLTAAVWQGFFSLKRRTGLLAIWVPPCLLAGAFCLRHAALFSQRFQTFLHPDRDGAGYLYATLRSLRDSLSLFQGTDTGYRVTALYHDISLMLANLASRMGSVVFWAALLCILLFFFLCARRILALQSASGRLLAWAALWPLFFQGILYWLGNLGCSPLSNALPLPFVSYAPAGQIPSFLLAGVLLSVFRMDTLAREGPFPTRLTPRSHAASIPLPGGRLHIEYRAN</sequence>
<keyword evidence="1" id="KW-1133">Transmembrane helix</keyword>
<feature type="transmembrane region" description="Helical" evidence="1">
    <location>
        <begin position="81"/>
        <end position="98"/>
    </location>
</feature>
<feature type="transmembrane region" description="Helical" evidence="1">
    <location>
        <begin position="363"/>
        <end position="382"/>
    </location>
</feature>
<feature type="transmembrane region" description="Helical" evidence="1">
    <location>
        <begin position="198"/>
        <end position="217"/>
    </location>
</feature>
<evidence type="ECO:0008006" key="4">
    <source>
        <dbReference type="Google" id="ProtNLM"/>
    </source>
</evidence>
<name>A0ABR7HPQ0_9FIRM</name>
<feature type="transmembrane region" description="Helical" evidence="1">
    <location>
        <begin position="223"/>
        <end position="243"/>
    </location>
</feature>